<evidence type="ECO:0000259" key="1">
    <source>
        <dbReference type="PROSITE" id="PS50943"/>
    </source>
</evidence>
<gene>
    <name evidence="2" type="ORF">FRZ03_06090</name>
</gene>
<dbReference type="Gene3D" id="3.30.450.180">
    <property type="match status" value="1"/>
</dbReference>
<dbReference type="InterPro" id="IPR010982">
    <property type="entry name" value="Lambda_DNA-bd_dom_sf"/>
</dbReference>
<dbReference type="SMART" id="SM00530">
    <property type="entry name" value="HTH_XRE"/>
    <property type="match status" value="1"/>
</dbReference>
<dbReference type="PANTHER" id="PTHR35010">
    <property type="entry name" value="BLL4672 PROTEIN-RELATED"/>
    <property type="match status" value="1"/>
</dbReference>
<organism evidence="2 3">
    <name type="scientific">Streptomyces misionensis</name>
    <dbReference type="NCBI Taxonomy" id="67331"/>
    <lineage>
        <taxon>Bacteria</taxon>
        <taxon>Bacillati</taxon>
        <taxon>Actinomycetota</taxon>
        <taxon>Actinomycetes</taxon>
        <taxon>Kitasatosporales</taxon>
        <taxon>Streptomycetaceae</taxon>
        <taxon>Streptomyces</taxon>
    </lineage>
</organism>
<dbReference type="CDD" id="cd00093">
    <property type="entry name" value="HTH_XRE"/>
    <property type="match status" value="1"/>
</dbReference>
<dbReference type="Proteomes" id="UP000320481">
    <property type="component" value="Unassembled WGS sequence"/>
</dbReference>
<proteinExistence type="predicted"/>
<protein>
    <submittedName>
        <fullName evidence="2">Helix-turn-helix domain-containing protein</fullName>
    </submittedName>
</protein>
<dbReference type="InterPro" id="IPR041413">
    <property type="entry name" value="MLTR_LBD"/>
</dbReference>
<dbReference type="SUPFAM" id="SSF47413">
    <property type="entry name" value="lambda repressor-like DNA-binding domains"/>
    <property type="match status" value="1"/>
</dbReference>
<comment type="caution">
    <text evidence="2">The sequence shown here is derived from an EMBL/GenBank/DDBJ whole genome shotgun (WGS) entry which is preliminary data.</text>
</comment>
<accession>A0A5C6K0L4</accession>
<dbReference type="GO" id="GO:0003677">
    <property type="term" value="F:DNA binding"/>
    <property type="evidence" value="ECO:0007669"/>
    <property type="project" value="InterPro"/>
</dbReference>
<dbReference type="EMBL" id="VOGW01000035">
    <property type="protein sequence ID" value="TWV55926.1"/>
    <property type="molecule type" value="Genomic_DNA"/>
</dbReference>
<evidence type="ECO:0000313" key="3">
    <source>
        <dbReference type="Proteomes" id="UP000320481"/>
    </source>
</evidence>
<evidence type="ECO:0000313" key="2">
    <source>
        <dbReference type="EMBL" id="TWV55926.1"/>
    </source>
</evidence>
<dbReference type="RefSeq" id="WP_146464087.1">
    <property type="nucleotide sequence ID" value="NZ_VOGW01000035.1"/>
</dbReference>
<dbReference type="AlphaFoldDB" id="A0A5C6K0L4"/>
<dbReference type="InterPro" id="IPR001387">
    <property type="entry name" value="Cro/C1-type_HTH"/>
</dbReference>
<dbReference type="PROSITE" id="PS50943">
    <property type="entry name" value="HTH_CROC1"/>
    <property type="match status" value="1"/>
</dbReference>
<dbReference type="Pfam" id="PF17765">
    <property type="entry name" value="MLTR_LBD"/>
    <property type="match status" value="1"/>
</dbReference>
<dbReference type="PANTHER" id="PTHR35010:SF2">
    <property type="entry name" value="BLL4672 PROTEIN"/>
    <property type="match status" value="1"/>
</dbReference>
<keyword evidence="3" id="KW-1185">Reference proteome</keyword>
<sequence length="290" mass="31565">MDRVELGAFLRSRRERIGPADVGLPVGPRRRTPGLRREEVAALAFISAEYYTRLEQARGPRPSREVLSGLARALRLTDAERGHLHELAGAPPSLAPGPPREVRQSILDLVHRLPGSAAFVTSATLEVLAWNDLAAALMEDFSALPRRDRNLARRAFLGPHDEGPSPHDEGPSLYGVSDAAEFRRHAVRRLRGAAARYPDDPEVSGLIRELGAGSEEFARLWASHEVDAEPTLSKTFRHPLVGPVTVACDALELTDRDQQVVIYTAVPGSSSEQALRLLAVVGTQHMTAPG</sequence>
<dbReference type="Pfam" id="PF13560">
    <property type="entry name" value="HTH_31"/>
    <property type="match status" value="1"/>
</dbReference>
<name>A0A5C6K0L4_9ACTN</name>
<feature type="domain" description="HTH cro/C1-type" evidence="1">
    <location>
        <begin position="34"/>
        <end position="81"/>
    </location>
</feature>
<reference evidence="2" key="1">
    <citation type="journal article" date="2019" name="Microbiol. Resour. Announc.">
        <title>Draft Genomic Sequences of Streptomyces misionensis and Streptomyces albidoflavus, bacteria applied for phytopathogen biocontrol.</title>
        <authorList>
            <person name="Pylro V."/>
            <person name="Dias A."/>
            <person name="Andreote F."/>
            <person name="Varani A."/>
            <person name="Andreote C."/>
            <person name="Bernardo E."/>
            <person name="Martins T."/>
        </authorList>
    </citation>
    <scope>NUCLEOTIDE SEQUENCE [LARGE SCALE GENOMIC DNA]</scope>
    <source>
        <strain evidence="2">66</strain>
    </source>
</reference>
<dbReference type="Gene3D" id="1.10.260.40">
    <property type="entry name" value="lambda repressor-like DNA-binding domains"/>
    <property type="match status" value="1"/>
</dbReference>